<evidence type="ECO:0000313" key="2">
    <source>
        <dbReference type="Proteomes" id="UP000423482"/>
    </source>
</evidence>
<dbReference type="GeneID" id="77924543"/>
<dbReference type="RefSeq" id="YP_010649026.1">
    <property type="nucleotide sequence ID" value="NC_070763.1"/>
</dbReference>
<name>A0A650EZ71_9CAUD</name>
<dbReference type="KEGG" id="vg:77924543"/>
<accession>A0A650EZ71</accession>
<reference evidence="1 2" key="1">
    <citation type="submission" date="2019-04" db="EMBL/GenBank/DDBJ databases">
        <authorList>
            <person name="Pope W.H."/>
            <person name="Garlena R.A."/>
            <person name="Russell D.A."/>
            <person name="Jacobs-Sera D."/>
            <person name="Hatfull G.F."/>
        </authorList>
    </citation>
    <scope>NUCLEOTIDE SEQUENCE [LARGE SCALE GENOMIC DNA]</scope>
</reference>
<gene>
    <name evidence="1" type="primary">178</name>
    <name evidence="1" type="ORF">SEA_FORZA_178</name>
</gene>
<organism evidence="1 2">
    <name type="scientific">Gordonia phage Forza</name>
    <dbReference type="NCBI Taxonomy" id="2571247"/>
    <lineage>
        <taxon>Viruses</taxon>
        <taxon>Duplodnaviria</taxon>
        <taxon>Heunggongvirae</taxon>
        <taxon>Uroviricota</taxon>
        <taxon>Caudoviricetes</taxon>
        <taxon>Forzavirus</taxon>
        <taxon>Forzavirus forza</taxon>
    </lineage>
</organism>
<dbReference type="InterPro" id="IPR045731">
    <property type="entry name" value="DUF6085"/>
</dbReference>
<dbReference type="Pfam" id="PF19563">
    <property type="entry name" value="DUF6085"/>
    <property type="match status" value="1"/>
</dbReference>
<protein>
    <submittedName>
        <fullName evidence="1">Uncharacterized protein</fullName>
    </submittedName>
</protein>
<dbReference type="Proteomes" id="UP000423482">
    <property type="component" value="Segment"/>
</dbReference>
<keyword evidence="2" id="KW-1185">Reference proteome</keyword>
<evidence type="ECO:0000313" key="1">
    <source>
        <dbReference type="EMBL" id="QGT55139.1"/>
    </source>
</evidence>
<proteinExistence type="predicted"/>
<dbReference type="EMBL" id="MK814760">
    <property type="protein sequence ID" value="QGT55139.1"/>
    <property type="molecule type" value="Genomic_DNA"/>
</dbReference>
<sequence length="127" mass="14159">MSDPLLSDPTGPRAEVIAVNTPVKGACPECGERTLEVTPTHDLICSNRTCPDRFCLTKVLSFATPHHLVRLTPRDFTIEHPIRERKNHSLFECKLDQHLRSLVAPPGAPGLYHAIEVNGEWSWNKVG</sequence>